<evidence type="ECO:0000256" key="2">
    <source>
        <dbReference type="SAM" id="MobiDB-lite"/>
    </source>
</evidence>
<keyword evidence="1" id="KW-0479">Metal-binding</keyword>
<comment type="caution">
    <text evidence="4">The sequence shown here is derived from an EMBL/GenBank/DDBJ whole genome shotgun (WGS) entry which is preliminary data.</text>
</comment>
<keyword evidence="1" id="KW-0862">Zinc</keyword>
<feature type="region of interest" description="Disordered" evidence="2">
    <location>
        <begin position="616"/>
        <end position="646"/>
    </location>
</feature>
<dbReference type="PROSITE" id="PS50157">
    <property type="entry name" value="ZINC_FINGER_C2H2_2"/>
    <property type="match status" value="1"/>
</dbReference>
<dbReference type="InterPro" id="IPR013087">
    <property type="entry name" value="Znf_C2H2_type"/>
</dbReference>
<gene>
    <name evidence="4" type="ORF">EG327_006233</name>
</gene>
<keyword evidence="5" id="KW-1185">Reference proteome</keyword>
<sequence length="646" mass="72435">MKITLSLEFSCSRSTKRHQAAPSQKNVWVRKKLEGIRPPPYVEHLNAGGLTEAGSNLVCNCVSNTSQPSRALESKATLRSRKARTSVKRLIRPVTKMFKGSHKQFDHSPADSQPMRNWTGPEETPKELGLWCHELPAEQTWGELPGSMNFSFPWPNHNNLNELAGEAAADGRMSSELEGQNSWTRPADDSFNSSPVSPVIHDLARPIPNFMPNQQVQPSVPPHSSTSSHRFQTNLAALQIRPQSIAVPSLWDLRNESNPIELDGTYNTGGQPRSGQGRQAGPLADKTSQSWYRFSERRLRGGFSNADRMNNPMTMPVLAPAQLGWQRGYFEDSKRAEQDLESKHRPKEVLNSDGELPVVWDSPLVQYPLIGMVESIMHQLQPQGAKFVRALGERAEKLTKEWNGVLRKQWNARGDFSEKELPYFLGAWLSKRRTFWEYDLDTVEYRRDGQTVCSSPTVPLDGQVKMPSRQLHGLEGENRVRSIDTHQKDVECRVVPGPISTAQSDDSLIMSRPATSIISPPLRSFSSATAASTPINGFVWDSPANLGSASSTPPTEYSFLEEAFEFGHCRLSGCHATFSGETRDIRKGNHTRHMNSKHGGGRFYCDSCPASYNRDDNLLNHKRRRHPDQDLPPLKRRQMSKAAEQA</sequence>
<dbReference type="EMBL" id="WNWR01000364">
    <property type="protein sequence ID" value="KAE9981380.1"/>
    <property type="molecule type" value="Genomic_DNA"/>
</dbReference>
<keyword evidence="1" id="KW-0863">Zinc-finger</keyword>
<feature type="compositionally biased region" description="Polar residues" evidence="2">
    <location>
        <begin position="265"/>
        <end position="277"/>
    </location>
</feature>
<evidence type="ECO:0000256" key="1">
    <source>
        <dbReference type="PROSITE-ProRule" id="PRU00042"/>
    </source>
</evidence>
<feature type="region of interest" description="Disordered" evidence="2">
    <location>
        <begin position="261"/>
        <end position="287"/>
    </location>
</feature>
<protein>
    <recommendedName>
        <fullName evidence="3">C2H2-type domain-containing protein</fullName>
    </recommendedName>
</protein>
<evidence type="ECO:0000313" key="4">
    <source>
        <dbReference type="EMBL" id="KAE9981380.1"/>
    </source>
</evidence>
<accession>A0A8H3V3J2</accession>
<dbReference type="Gene3D" id="3.30.160.60">
    <property type="entry name" value="Classic Zinc Finger"/>
    <property type="match status" value="1"/>
</dbReference>
<dbReference type="PROSITE" id="PS00028">
    <property type="entry name" value="ZINC_FINGER_C2H2_1"/>
    <property type="match status" value="1"/>
</dbReference>
<feature type="domain" description="C2H2-type" evidence="3">
    <location>
        <begin position="603"/>
        <end position="631"/>
    </location>
</feature>
<organism evidence="4 5">
    <name type="scientific">Venturia inaequalis</name>
    <name type="common">Apple scab fungus</name>
    <dbReference type="NCBI Taxonomy" id="5025"/>
    <lineage>
        <taxon>Eukaryota</taxon>
        <taxon>Fungi</taxon>
        <taxon>Dikarya</taxon>
        <taxon>Ascomycota</taxon>
        <taxon>Pezizomycotina</taxon>
        <taxon>Dothideomycetes</taxon>
        <taxon>Pleosporomycetidae</taxon>
        <taxon>Venturiales</taxon>
        <taxon>Venturiaceae</taxon>
        <taxon>Venturia</taxon>
    </lineage>
</organism>
<reference evidence="4 5" key="1">
    <citation type="submission" date="2019-07" db="EMBL/GenBank/DDBJ databases">
        <title>Venturia inaequalis Genome Resource.</title>
        <authorList>
            <person name="Lichtner F.J."/>
        </authorList>
    </citation>
    <scope>NUCLEOTIDE SEQUENCE [LARGE SCALE GENOMIC DNA]</scope>
    <source>
        <strain evidence="4 5">DMI_063113</strain>
    </source>
</reference>
<dbReference type="Proteomes" id="UP000490939">
    <property type="component" value="Unassembled WGS sequence"/>
</dbReference>
<dbReference type="AlphaFoldDB" id="A0A8H3V3J2"/>
<name>A0A8H3V3J2_VENIN</name>
<dbReference type="GO" id="GO:0008270">
    <property type="term" value="F:zinc ion binding"/>
    <property type="evidence" value="ECO:0007669"/>
    <property type="project" value="UniProtKB-KW"/>
</dbReference>
<evidence type="ECO:0000313" key="5">
    <source>
        <dbReference type="Proteomes" id="UP000490939"/>
    </source>
</evidence>
<evidence type="ECO:0000259" key="3">
    <source>
        <dbReference type="PROSITE" id="PS50157"/>
    </source>
</evidence>
<feature type="region of interest" description="Disordered" evidence="2">
    <location>
        <begin position="101"/>
        <end position="124"/>
    </location>
</feature>
<proteinExistence type="predicted"/>